<comment type="caution">
    <text evidence="8">The sequence shown here is derived from an EMBL/GenBank/DDBJ whole genome shotgun (WGS) entry which is preliminary data.</text>
</comment>
<keyword evidence="2" id="KW-0963">Cytoplasm</keyword>
<dbReference type="GO" id="GO:0007018">
    <property type="term" value="P:microtubule-based movement"/>
    <property type="evidence" value="ECO:0007669"/>
    <property type="project" value="InterPro"/>
</dbReference>
<dbReference type="GO" id="GO:0007019">
    <property type="term" value="P:microtubule depolymerization"/>
    <property type="evidence" value="ECO:0007669"/>
    <property type="project" value="TreeGrafter"/>
</dbReference>
<keyword evidence="4" id="KW-0505">Motor protein</keyword>
<evidence type="ECO:0000313" key="9">
    <source>
        <dbReference type="Proteomes" id="UP000631114"/>
    </source>
</evidence>
<evidence type="ECO:0000259" key="7">
    <source>
        <dbReference type="PROSITE" id="PS50067"/>
    </source>
</evidence>
<sequence>MQDVDLTAYVEKHEFCFDAVLDEQVSNDEVYRVTVEPIIPAIFQRTKATCFAYGQTDCHTGAISDNEIKDVNGLISSMDLD</sequence>
<dbReference type="AlphaFoldDB" id="A0A835LY95"/>
<dbReference type="Gene3D" id="3.40.850.10">
    <property type="entry name" value="Kinesin motor domain"/>
    <property type="match status" value="1"/>
</dbReference>
<organism evidence="8 9">
    <name type="scientific">Coptis chinensis</name>
    <dbReference type="NCBI Taxonomy" id="261450"/>
    <lineage>
        <taxon>Eukaryota</taxon>
        <taxon>Viridiplantae</taxon>
        <taxon>Streptophyta</taxon>
        <taxon>Embryophyta</taxon>
        <taxon>Tracheophyta</taxon>
        <taxon>Spermatophyta</taxon>
        <taxon>Magnoliopsida</taxon>
        <taxon>Ranunculales</taxon>
        <taxon>Ranunculaceae</taxon>
        <taxon>Coptidoideae</taxon>
        <taxon>Coptis</taxon>
    </lineage>
</organism>
<reference evidence="8 9" key="1">
    <citation type="submission" date="2020-10" db="EMBL/GenBank/DDBJ databases">
        <title>The Coptis chinensis genome and diversification of protoberbering-type alkaloids.</title>
        <authorList>
            <person name="Wang B."/>
            <person name="Shu S."/>
            <person name="Song C."/>
            <person name="Liu Y."/>
        </authorList>
    </citation>
    <scope>NUCLEOTIDE SEQUENCE [LARGE SCALE GENOMIC DNA]</scope>
    <source>
        <strain evidence="8">HL-2020</strain>
        <tissue evidence="8">Leaf</tissue>
    </source>
</reference>
<dbReference type="InterPro" id="IPR027417">
    <property type="entry name" value="P-loop_NTPase"/>
</dbReference>
<dbReference type="GO" id="GO:0005524">
    <property type="term" value="F:ATP binding"/>
    <property type="evidence" value="ECO:0007669"/>
    <property type="project" value="InterPro"/>
</dbReference>
<evidence type="ECO:0000256" key="3">
    <source>
        <dbReference type="ARBA" id="ARBA00022701"/>
    </source>
</evidence>
<protein>
    <recommendedName>
        <fullName evidence="7">Kinesin motor domain-containing protein</fullName>
    </recommendedName>
</protein>
<evidence type="ECO:0000256" key="1">
    <source>
        <dbReference type="ARBA" id="ARBA00004245"/>
    </source>
</evidence>
<dbReference type="InterPro" id="IPR036961">
    <property type="entry name" value="Kinesin_motor_dom_sf"/>
</dbReference>
<evidence type="ECO:0000256" key="5">
    <source>
        <dbReference type="ARBA" id="ARBA00023212"/>
    </source>
</evidence>
<dbReference type="OrthoDB" id="1722792at2759"/>
<gene>
    <name evidence="8" type="ORF">IFM89_003270</name>
</gene>
<dbReference type="PROSITE" id="PS50067">
    <property type="entry name" value="KINESIN_MOTOR_2"/>
    <property type="match status" value="1"/>
</dbReference>
<comment type="caution">
    <text evidence="6">Lacks conserved residue(s) required for the propagation of feature annotation.</text>
</comment>
<dbReference type="GO" id="GO:0005874">
    <property type="term" value="C:microtubule"/>
    <property type="evidence" value="ECO:0007669"/>
    <property type="project" value="UniProtKB-KW"/>
</dbReference>
<dbReference type="Proteomes" id="UP000631114">
    <property type="component" value="Unassembled WGS sequence"/>
</dbReference>
<evidence type="ECO:0000256" key="2">
    <source>
        <dbReference type="ARBA" id="ARBA00022490"/>
    </source>
</evidence>
<name>A0A835LY95_9MAGN</name>
<proteinExistence type="inferred from homology"/>
<dbReference type="Pfam" id="PF00225">
    <property type="entry name" value="Kinesin"/>
    <property type="match status" value="1"/>
</dbReference>
<feature type="domain" description="Kinesin motor" evidence="7">
    <location>
        <begin position="1"/>
        <end position="81"/>
    </location>
</feature>
<accession>A0A835LY95</accession>
<evidence type="ECO:0000313" key="8">
    <source>
        <dbReference type="EMBL" id="KAF9612728.1"/>
    </source>
</evidence>
<dbReference type="EMBL" id="JADFTS010000003">
    <property type="protein sequence ID" value="KAF9612728.1"/>
    <property type="molecule type" value="Genomic_DNA"/>
</dbReference>
<dbReference type="GO" id="GO:0008017">
    <property type="term" value="F:microtubule binding"/>
    <property type="evidence" value="ECO:0007669"/>
    <property type="project" value="InterPro"/>
</dbReference>
<dbReference type="SUPFAM" id="SSF52540">
    <property type="entry name" value="P-loop containing nucleoside triphosphate hydrolases"/>
    <property type="match status" value="1"/>
</dbReference>
<evidence type="ECO:0000256" key="6">
    <source>
        <dbReference type="PROSITE-ProRule" id="PRU00283"/>
    </source>
</evidence>
<dbReference type="PANTHER" id="PTHR47971">
    <property type="entry name" value="KINESIN-RELATED PROTEIN 6"/>
    <property type="match status" value="1"/>
</dbReference>
<dbReference type="GO" id="GO:0003777">
    <property type="term" value="F:microtubule motor activity"/>
    <property type="evidence" value="ECO:0007669"/>
    <property type="project" value="InterPro"/>
</dbReference>
<comment type="similarity">
    <text evidence="6">Belongs to the TRAFAC class myosin-kinesin ATPase superfamily. Kinesin family.</text>
</comment>
<dbReference type="InterPro" id="IPR001752">
    <property type="entry name" value="Kinesin_motor_dom"/>
</dbReference>
<keyword evidence="3" id="KW-0493">Microtubule</keyword>
<comment type="subcellular location">
    <subcellularLocation>
        <location evidence="1">Cytoplasm</location>
        <location evidence="1">Cytoskeleton</location>
    </subcellularLocation>
</comment>
<keyword evidence="5" id="KW-0206">Cytoskeleton</keyword>
<evidence type="ECO:0000256" key="4">
    <source>
        <dbReference type="ARBA" id="ARBA00023175"/>
    </source>
</evidence>
<dbReference type="PANTHER" id="PTHR47971:SF8">
    <property type="entry name" value="KINESIN-LIKE PROTEIN"/>
    <property type="match status" value="1"/>
</dbReference>
<dbReference type="InterPro" id="IPR027640">
    <property type="entry name" value="Kinesin-like_fam"/>
</dbReference>
<keyword evidence="9" id="KW-1185">Reference proteome</keyword>